<protein>
    <submittedName>
        <fullName evidence="2">Uncharacterized protein</fullName>
    </submittedName>
</protein>
<feature type="region of interest" description="Disordered" evidence="1">
    <location>
        <begin position="14"/>
        <end position="35"/>
    </location>
</feature>
<reference evidence="2 3" key="1">
    <citation type="journal article" name="Sci. Rep.">
        <title>Telomere-to-telomere assembled and centromere annotated genomes of the two main subspecies of the button mushroom Agaricus bisporus reveal especially polymorphic chromosome ends.</title>
        <authorList>
            <person name="Sonnenberg A.S.M."/>
            <person name="Sedaghat-Telgerd N."/>
            <person name="Lavrijssen B."/>
            <person name="Ohm R.A."/>
            <person name="Hendrickx P.M."/>
            <person name="Scholtmeijer K."/>
            <person name="Baars J.J.P."/>
            <person name="van Peer A."/>
        </authorList>
    </citation>
    <scope>NUCLEOTIDE SEQUENCE [LARGE SCALE GENOMIC DNA]</scope>
    <source>
        <strain evidence="2 3">H119_p4</strain>
    </source>
</reference>
<feature type="compositionally biased region" description="Basic and acidic residues" evidence="1">
    <location>
        <begin position="26"/>
        <end position="35"/>
    </location>
</feature>
<gene>
    <name evidence="2" type="ORF">Agabi119p4_6381</name>
</gene>
<dbReference type="EMBL" id="JABXXO010000009">
    <property type="protein sequence ID" value="KAF7770407.1"/>
    <property type="molecule type" value="Genomic_DNA"/>
</dbReference>
<accession>A0A8H7EZL9</accession>
<comment type="caution">
    <text evidence="2">The sequence shown here is derived from an EMBL/GenBank/DDBJ whole genome shotgun (WGS) entry which is preliminary data.</text>
</comment>
<dbReference type="AlphaFoldDB" id="A0A8H7EZL9"/>
<evidence type="ECO:0000256" key="1">
    <source>
        <dbReference type="SAM" id="MobiDB-lite"/>
    </source>
</evidence>
<organism evidence="2 3">
    <name type="scientific">Agaricus bisporus var. burnettii</name>
    <dbReference type="NCBI Taxonomy" id="192524"/>
    <lineage>
        <taxon>Eukaryota</taxon>
        <taxon>Fungi</taxon>
        <taxon>Dikarya</taxon>
        <taxon>Basidiomycota</taxon>
        <taxon>Agaricomycotina</taxon>
        <taxon>Agaricomycetes</taxon>
        <taxon>Agaricomycetidae</taxon>
        <taxon>Agaricales</taxon>
        <taxon>Agaricineae</taxon>
        <taxon>Agaricaceae</taxon>
        <taxon>Agaricus</taxon>
    </lineage>
</organism>
<evidence type="ECO:0000313" key="3">
    <source>
        <dbReference type="Proteomes" id="UP000629468"/>
    </source>
</evidence>
<name>A0A8H7EZL9_AGABI</name>
<dbReference type="Proteomes" id="UP000629468">
    <property type="component" value="Unassembled WGS sequence"/>
</dbReference>
<evidence type="ECO:0000313" key="2">
    <source>
        <dbReference type="EMBL" id="KAF7770407.1"/>
    </source>
</evidence>
<sequence>MSIIARDPNFTWSSPLANDASSEESSSSRRDVSHTKQIERRLVKFWKTLTNSTRKQERVSIYAKDFVFVTSAASRRRSNIMALQTCREQAQHQSQLYPASSESLASLTPPQYSTSVNSDPIYMSPELCKL</sequence>
<proteinExistence type="predicted"/>